<feature type="transmembrane region" description="Helical" evidence="7">
    <location>
        <begin position="7"/>
        <end position="26"/>
    </location>
</feature>
<dbReference type="Proteomes" id="UP000002595">
    <property type="component" value="Chromosome"/>
</dbReference>
<dbReference type="eggNOG" id="arCOG02026">
    <property type="taxonomic scope" value="Archaea"/>
</dbReference>
<proteinExistence type="inferred from homology"/>
<dbReference type="InterPro" id="IPR052049">
    <property type="entry name" value="Electron_transfer_protein"/>
</dbReference>
<dbReference type="STRING" id="384616.Pisl_0264"/>
<comment type="similarity">
    <text evidence="2">Belongs to the NrfD family.</text>
</comment>
<feature type="transmembrane region" description="Helical" evidence="7">
    <location>
        <begin position="262"/>
        <end position="281"/>
    </location>
</feature>
<dbReference type="OrthoDB" id="375554at2157"/>
<evidence type="ECO:0008006" key="10">
    <source>
        <dbReference type="Google" id="ProtNLM"/>
    </source>
</evidence>
<evidence type="ECO:0000256" key="1">
    <source>
        <dbReference type="ARBA" id="ARBA00004651"/>
    </source>
</evidence>
<feature type="transmembrane region" description="Helical" evidence="7">
    <location>
        <begin position="148"/>
        <end position="171"/>
    </location>
</feature>
<feature type="transmembrane region" description="Helical" evidence="7">
    <location>
        <begin position="223"/>
        <end position="242"/>
    </location>
</feature>
<name>A1RR61_PYRIL</name>
<dbReference type="PANTHER" id="PTHR34856">
    <property type="entry name" value="PROTEIN NRFD"/>
    <property type="match status" value="1"/>
</dbReference>
<evidence type="ECO:0000256" key="4">
    <source>
        <dbReference type="ARBA" id="ARBA00022692"/>
    </source>
</evidence>
<dbReference type="EMBL" id="CP000504">
    <property type="protein sequence ID" value="ABL87443.1"/>
    <property type="molecule type" value="Genomic_DNA"/>
</dbReference>
<dbReference type="Pfam" id="PF03916">
    <property type="entry name" value="NrfD"/>
    <property type="match status" value="1"/>
</dbReference>
<feature type="transmembrane region" description="Helical" evidence="7">
    <location>
        <begin position="345"/>
        <end position="364"/>
    </location>
</feature>
<sequence>MKPSALLLGMLVIGVILTAIGIWGWFMRYNNMYAGYLWSFMVITYAFFAASATGSSLVTAMHTVFGYNGGFKKVARYLIAISLITALPAFPTIIGDLLNPSAFMYMFTSVNPESRMAWMGILYVIYSLILLIELILEMRHKMGVGMGIFALAVQLLTLMNLGAIFGSSYGVPAWYGVFSPVLFVAAAFLLGFAFQIVGVSIAEKVYYGDVRAEVKDLLFRVHAKGIVTVLLVFLFLLFWYFAVGWFSPPVYVAQQEMFNYSLWTIVLGGLISLALASAALAKRSLGTLVFTSLVLIVVVFTSLIYYVLYGQIGQAIWLYDFKAPPDVLKMTVEEFFSQYDWMPALMSPGLWLLLYPLAVMLLALKEDERPRRLFIFR</sequence>
<gene>
    <name evidence="8" type="ordered locus">Pisl_0264</name>
</gene>
<feature type="transmembrane region" description="Helical" evidence="7">
    <location>
        <begin position="77"/>
        <end position="95"/>
    </location>
</feature>
<feature type="transmembrane region" description="Helical" evidence="7">
    <location>
        <begin position="38"/>
        <end position="65"/>
    </location>
</feature>
<comment type="subcellular location">
    <subcellularLocation>
        <location evidence="1">Cell membrane</location>
        <topology evidence="1">Multi-pass membrane protein</topology>
    </subcellularLocation>
</comment>
<accession>A1RR61</accession>
<dbReference type="GeneID" id="4618164"/>
<dbReference type="PANTHER" id="PTHR34856:SF2">
    <property type="entry name" value="PROTEIN NRFD"/>
    <property type="match status" value="1"/>
</dbReference>
<evidence type="ECO:0000256" key="7">
    <source>
        <dbReference type="SAM" id="Phobius"/>
    </source>
</evidence>
<evidence type="ECO:0000256" key="2">
    <source>
        <dbReference type="ARBA" id="ARBA00008929"/>
    </source>
</evidence>
<keyword evidence="4 7" id="KW-0812">Transmembrane</keyword>
<dbReference type="GO" id="GO:0005886">
    <property type="term" value="C:plasma membrane"/>
    <property type="evidence" value="ECO:0007669"/>
    <property type="project" value="UniProtKB-SubCell"/>
</dbReference>
<keyword evidence="3" id="KW-1003">Cell membrane</keyword>
<feature type="transmembrane region" description="Helical" evidence="7">
    <location>
        <begin position="115"/>
        <end position="136"/>
    </location>
</feature>
<keyword evidence="6 7" id="KW-0472">Membrane</keyword>
<protein>
    <recommendedName>
        <fullName evidence="10">Polysulphide reductase, NrfD</fullName>
    </recommendedName>
</protein>
<dbReference type="InterPro" id="IPR005614">
    <property type="entry name" value="NrfD-like"/>
</dbReference>
<evidence type="ECO:0000256" key="3">
    <source>
        <dbReference type="ARBA" id="ARBA00022475"/>
    </source>
</evidence>
<dbReference type="HOGENOM" id="CLU_045348_3_1_2"/>
<dbReference type="RefSeq" id="WP_011762020.1">
    <property type="nucleotide sequence ID" value="NC_008701.1"/>
</dbReference>
<dbReference type="AlphaFoldDB" id="A1RR61"/>
<evidence type="ECO:0000313" key="8">
    <source>
        <dbReference type="EMBL" id="ABL87443.1"/>
    </source>
</evidence>
<keyword evidence="5 7" id="KW-1133">Transmembrane helix</keyword>
<evidence type="ECO:0000313" key="9">
    <source>
        <dbReference type="Proteomes" id="UP000002595"/>
    </source>
</evidence>
<keyword evidence="9" id="KW-1185">Reference proteome</keyword>
<organism evidence="8 9">
    <name type="scientific">Pyrobaculum islandicum (strain DSM 4184 / JCM 9189 / GEO3)</name>
    <dbReference type="NCBI Taxonomy" id="384616"/>
    <lineage>
        <taxon>Archaea</taxon>
        <taxon>Thermoproteota</taxon>
        <taxon>Thermoprotei</taxon>
        <taxon>Thermoproteales</taxon>
        <taxon>Thermoproteaceae</taxon>
        <taxon>Pyrobaculum</taxon>
    </lineage>
</organism>
<feature type="transmembrane region" description="Helical" evidence="7">
    <location>
        <begin position="288"/>
        <end position="308"/>
    </location>
</feature>
<feature type="transmembrane region" description="Helical" evidence="7">
    <location>
        <begin position="177"/>
        <end position="202"/>
    </location>
</feature>
<reference evidence="8" key="1">
    <citation type="submission" date="2006-12" db="EMBL/GenBank/DDBJ databases">
        <title>Complete sequence of Pyrobaculum islandicum DSM 4184.</title>
        <authorList>
            <person name="Copeland A."/>
            <person name="Lucas S."/>
            <person name="Lapidus A."/>
            <person name="Barry K."/>
            <person name="Detter J.C."/>
            <person name="Glavina del Rio T."/>
            <person name="Dalin E."/>
            <person name="Tice H."/>
            <person name="Pitluck S."/>
            <person name="Meincke L."/>
            <person name="Brettin T."/>
            <person name="Bruce D."/>
            <person name="Han C."/>
            <person name="Tapia R."/>
            <person name="Gilna P."/>
            <person name="Schmutz J."/>
            <person name="Larimer F."/>
            <person name="Land M."/>
            <person name="Hauser L."/>
            <person name="Kyrpides N."/>
            <person name="Mikhailova N."/>
            <person name="Cozen A.E."/>
            <person name="Fitz-Gibbon S.T."/>
            <person name="House C.H."/>
            <person name="Saltikov C."/>
            <person name="Lowe T."/>
            <person name="Richardson P."/>
        </authorList>
    </citation>
    <scope>NUCLEOTIDE SEQUENCE [LARGE SCALE GENOMIC DNA]</scope>
    <source>
        <strain evidence="8">DSM 4184</strain>
    </source>
</reference>
<dbReference type="KEGG" id="pis:Pisl_0264"/>
<evidence type="ECO:0000256" key="6">
    <source>
        <dbReference type="ARBA" id="ARBA00023136"/>
    </source>
</evidence>
<evidence type="ECO:0000256" key="5">
    <source>
        <dbReference type="ARBA" id="ARBA00022989"/>
    </source>
</evidence>